<organism evidence="2 3">
    <name type="scientific">Kwoniella dendrophila CBS 6074</name>
    <dbReference type="NCBI Taxonomy" id="1295534"/>
    <lineage>
        <taxon>Eukaryota</taxon>
        <taxon>Fungi</taxon>
        <taxon>Dikarya</taxon>
        <taxon>Basidiomycota</taxon>
        <taxon>Agaricomycotina</taxon>
        <taxon>Tremellomycetes</taxon>
        <taxon>Tremellales</taxon>
        <taxon>Cryptococcaceae</taxon>
        <taxon>Kwoniella</taxon>
    </lineage>
</organism>
<dbReference type="SUPFAM" id="SSF111331">
    <property type="entry name" value="NAD kinase/diacylglycerol kinase-like"/>
    <property type="match status" value="1"/>
</dbReference>
<dbReference type="PROSITE" id="PS50146">
    <property type="entry name" value="DAGK"/>
    <property type="match status" value="1"/>
</dbReference>
<dbReference type="Pfam" id="PF00781">
    <property type="entry name" value="DAGK_cat"/>
    <property type="match status" value="1"/>
</dbReference>
<dbReference type="PANTHER" id="PTHR12358">
    <property type="entry name" value="SPHINGOSINE KINASE"/>
    <property type="match status" value="1"/>
</dbReference>
<dbReference type="GO" id="GO:0005737">
    <property type="term" value="C:cytoplasm"/>
    <property type="evidence" value="ECO:0007669"/>
    <property type="project" value="TreeGrafter"/>
</dbReference>
<dbReference type="AlphaFoldDB" id="A0AAX4K0D2"/>
<dbReference type="InterPro" id="IPR016064">
    <property type="entry name" value="NAD/diacylglycerol_kinase_sf"/>
</dbReference>
<dbReference type="GO" id="GO:0001727">
    <property type="term" value="F:lipid kinase activity"/>
    <property type="evidence" value="ECO:0007669"/>
    <property type="project" value="TreeGrafter"/>
</dbReference>
<name>A0AAX4K0D2_9TREE</name>
<dbReference type="GO" id="GO:0046512">
    <property type="term" value="P:sphingosine biosynthetic process"/>
    <property type="evidence" value="ECO:0007669"/>
    <property type="project" value="TreeGrafter"/>
</dbReference>
<gene>
    <name evidence="2" type="ORF">L201_006138</name>
</gene>
<evidence type="ECO:0000313" key="3">
    <source>
        <dbReference type="Proteomes" id="UP001355207"/>
    </source>
</evidence>
<proteinExistence type="predicted"/>
<dbReference type="GO" id="GO:0016020">
    <property type="term" value="C:membrane"/>
    <property type="evidence" value="ECO:0007669"/>
    <property type="project" value="TreeGrafter"/>
</dbReference>
<reference evidence="2 3" key="1">
    <citation type="submission" date="2024-01" db="EMBL/GenBank/DDBJ databases">
        <title>Comparative genomics of Cryptococcus and Kwoniella reveals pathogenesis evolution and contrasting modes of karyotype evolution via chromosome fusion or intercentromeric recombination.</title>
        <authorList>
            <person name="Coelho M.A."/>
            <person name="David-Palma M."/>
            <person name="Shea T."/>
            <person name="Bowers K."/>
            <person name="McGinley-Smith S."/>
            <person name="Mohammad A.W."/>
            <person name="Gnirke A."/>
            <person name="Yurkov A.M."/>
            <person name="Nowrousian M."/>
            <person name="Sun S."/>
            <person name="Cuomo C.A."/>
            <person name="Heitman J."/>
        </authorList>
    </citation>
    <scope>NUCLEOTIDE SEQUENCE [LARGE SCALE GENOMIC DNA]</scope>
    <source>
        <strain evidence="2 3">CBS 6074</strain>
    </source>
</reference>
<dbReference type="PANTHER" id="PTHR12358:SF105">
    <property type="entry name" value="DAGKC DOMAIN-CONTAINING PROTEIN"/>
    <property type="match status" value="1"/>
</dbReference>
<dbReference type="Gene3D" id="3.40.50.10330">
    <property type="entry name" value="Probable inorganic polyphosphate/atp-NAD kinase, domain 1"/>
    <property type="match status" value="1"/>
</dbReference>
<dbReference type="InterPro" id="IPR001206">
    <property type="entry name" value="Diacylglycerol_kinase_cat_dom"/>
</dbReference>
<dbReference type="EMBL" id="CP144105">
    <property type="protein sequence ID" value="WWC91196.1"/>
    <property type="molecule type" value="Genomic_DNA"/>
</dbReference>
<dbReference type="SMART" id="SM00046">
    <property type="entry name" value="DAGKc"/>
    <property type="match status" value="1"/>
</dbReference>
<evidence type="ECO:0000259" key="1">
    <source>
        <dbReference type="PROSITE" id="PS50146"/>
    </source>
</evidence>
<protein>
    <recommendedName>
        <fullName evidence="1">DAGKc domain-containing protein</fullName>
    </recommendedName>
</protein>
<sequence>MSGNTDILHIIVNPVAGHGKASEFTDGTIVPILQHLSIPYQIHTTSSPGNAGMIGRNIISKQNTNVYKVAIVGGDGTFHEFIEGVNELQGIRWEVILLPFGTANALFSSLFPPLSSSENSSRISTYQSIFDKLPTKLDEENQYQLSSLLSYLSKSSPICLPITQTVLSSSSANANNNGEDNGENILSHVVLSTSLHASILNDSEALRSTHPGVERFKIAAKQNSSKLFHANVSLHPSNNDEIVEQWDPRESKWVKPFTSINNDNASSPKEIKNAININGPFSYFLSTSSVDRLEPSFVISPLTSLRQKQEDNDNQHIYVTIIRPLRDPLITSAKTEDRKEKTSNRAFEVIGNAYSNGNHVNLTYPAYKFSKNEENKTDDEAEGEKYSLEVKGEGEPVVEVYRCSSFEWIPVDIADNDKKENEGLDIGNSNLVCADGAIHSIPADGTARVRLEDRKEGQGFYVYA</sequence>
<dbReference type="InterPro" id="IPR017438">
    <property type="entry name" value="ATP-NAD_kinase_N"/>
</dbReference>
<accession>A0AAX4K0D2</accession>
<dbReference type="InterPro" id="IPR050187">
    <property type="entry name" value="Lipid_Phosphate_FormReg"/>
</dbReference>
<keyword evidence="3" id="KW-1185">Reference proteome</keyword>
<dbReference type="RefSeq" id="XP_066077959.1">
    <property type="nucleotide sequence ID" value="XM_066221862.1"/>
</dbReference>
<feature type="domain" description="DAGKc" evidence="1">
    <location>
        <begin position="3"/>
        <end position="106"/>
    </location>
</feature>
<evidence type="ECO:0000313" key="2">
    <source>
        <dbReference type="EMBL" id="WWC91196.1"/>
    </source>
</evidence>
<dbReference type="Proteomes" id="UP001355207">
    <property type="component" value="Chromosome 8"/>
</dbReference>
<dbReference type="GeneID" id="91096808"/>